<gene>
    <name evidence="7" type="ORF">PIB30_033223</name>
</gene>
<name>A0ABU6UB74_9FABA</name>
<evidence type="ECO:0000256" key="1">
    <source>
        <dbReference type="ARBA" id="ARBA00022664"/>
    </source>
</evidence>
<sequence length="560" mass="62493">MGRDSFNRGFDRKLVTTFVDCLPFTVTKRELFKEFGKYGFIKDIYISRRKRQQTDDTFAFVRFWDYGSAMRAIKRLNGTSWQGHLLSVSMSKYRREGNWSSEKQDRAECFMMNKGQTKKWVPMKKDNTEGADVQKNVEEKQTKNSNNRKEIQDFRKVMNQLLDEWSGPGEIESRDVALYRCLITFSSPEIRDNALNDELLLSIFDEGKMVLIDDRAEESKSSSVAREFGSELYSLESHPDTGDSVSETIENTESMKLAAAPTVEEGTSPATARYTNLNPINFEDPLIEVIMNKKLDIVHHSKDGRENDGEVHGNGKSGDFQDAMGGYEFMGSDAATHEAHIVFGLDLAITSPKWSENGLGVRIKVMEGPTDSTESISDDSYPYPPCFGPGLDHAHSHNELCPQFGDAETGFVREKREFHTQIAPSEVGESSKIGDSAFDDEERSDETLYKINEKAFRNALVVDNDEAVKEAEVTSVWKAACTVQGQGSAAAVVNDDVHGTLIVDLSGRLRLGFPSAVEPGAESPNNDEDPKSPQNGVWVEQSNDLSGEDDSTEVGVAREL</sequence>
<dbReference type="PANTHER" id="PTHR23147">
    <property type="entry name" value="SERINE/ARGININE RICH SPLICING FACTOR"/>
    <property type="match status" value="1"/>
</dbReference>
<evidence type="ECO:0000256" key="4">
    <source>
        <dbReference type="PROSITE-ProRule" id="PRU00176"/>
    </source>
</evidence>
<keyword evidence="4" id="KW-0694">RNA-binding</keyword>
<evidence type="ECO:0000256" key="2">
    <source>
        <dbReference type="ARBA" id="ARBA00022728"/>
    </source>
</evidence>
<evidence type="ECO:0000256" key="3">
    <source>
        <dbReference type="ARBA" id="ARBA00023187"/>
    </source>
</evidence>
<dbReference type="InterPro" id="IPR050907">
    <property type="entry name" value="SRSF"/>
</dbReference>
<proteinExistence type="predicted"/>
<dbReference type="Proteomes" id="UP001341840">
    <property type="component" value="Unassembled WGS sequence"/>
</dbReference>
<evidence type="ECO:0000313" key="8">
    <source>
        <dbReference type="Proteomes" id="UP001341840"/>
    </source>
</evidence>
<dbReference type="EMBL" id="JASCZI010120978">
    <property type="protein sequence ID" value="MED6158490.1"/>
    <property type="molecule type" value="Genomic_DNA"/>
</dbReference>
<dbReference type="SMART" id="SM00360">
    <property type="entry name" value="RRM"/>
    <property type="match status" value="1"/>
</dbReference>
<organism evidence="7 8">
    <name type="scientific">Stylosanthes scabra</name>
    <dbReference type="NCBI Taxonomy" id="79078"/>
    <lineage>
        <taxon>Eukaryota</taxon>
        <taxon>Viridiplantae</taxon>
        <taxon>Streptophyta</taxon>
        <taxon>Embryophyta</taxon>
        <taxon>Tracheophyta</taxon>
        <taxon>Spermatophyta</taxon>
        <taxon>Magnoliopsida</taxon>
        <taxon>eudicotyledons</taxon>
        <taxon>Gunneridae</taxon>
        <taxon>Pentapetalae</taxon>
        <taxon>rosids</taxon>
        <taxon>fabids</taxon>
        <taxon>Fabales</taxon>
        <taxon>Fabaceae</taxon>
        <taxon>Papilionoideae</taxon>
        <taxon>50 kb inversion clade</taxon>
        <taxon>dalbergioids sensu lato</taxon>
        <taxon>Dalbergieae</taxon>
        <taxon>Pterocarpus clade</taxon>
        <taxon>Stylosanthes</taxon>
    </lineage>
</organism>
<keyword evidence="8" id="KW-1185">Reference proteome</keyword>
<dbReference type="InterPro" id="IPR000504">
    <property type="entry name" value="RRM_dom"/>
</dbReference>
<dbReference type="Pfam" id="PF00076">
    <property type="entry name" value="RRM_1"/>
    <property type="match status" value="1"/>
</dbReference>
<dbReference type="SUPFAM" id="SSF54928">
    <property type="entry name" value="RNA-binding domain, RBD"/>
    <property type="match status" value="1"/>
</dbReference>
<dbReference type="PROSITE" id="PS50102">
    <property type="entry name" value="RRM"/>
    <property type="match status" value="1"/>
</dbReference>
<keyword evidence="3" id="KW-0508">mRNA splicing</keyword>
<dbReference type="Gene3D" id="3.30.70.330">
    <property type="match status" value="1"/>
</dbReference>
<accession>A0ABU6UB74</accession>
<dbReference type="CDD" id="cd00590">
    <property type="entry name" value="RRM_SF"/>
    <property type="match status" value="1"/>
</dbReference>
<evidence type="ECO:0000256" key="5">
    <source>
        <dbReference type="SAM" id="MobiDB-lite"/>
    </source>
</evidence>
<feature type="region of interest" description="Disordered" evidence="5">
    <location>
        <begin position="514"/>
        <end position="560"/>
    </location>
</feature>
<dbReference type="InterPro" id="IPR035979">
    <property type="entry name" value="RBD_domain_sf"/>
</dbReference>
<keyword evidence="2" id="KW-0747">Spliceosome</keyword>
<feature type="compositionally biased region" description="Polar residues" evidence="5">
    <location>
        <begin position="532"/>
        <end position="545"/>
    </location>
</feature>
<evidence type="ECO:0000259" key="6">
    <source>
        <dbReference type="PROSITE" id="PS50102"/>
    </source>
</evidence>
<comment type="caution">
    <text evidence="7">The sequence shown here is derived from an EMBL/GenBank/DDBJ whole genome shotgun (WGS) entry which is preliminary data.</text>
</comment>
<keyword evidence="1" id="KW-0507">mRNA processing</keyword>
<protein>
    <recommendedName>
        <fullName evidence="6">RRM domain-containing protein</fullName>
    </recommendedName>
</protein>
<feature type="domain" description="RRM" evidence="6">
    <location>
        <begin position="15"/>
        <end position="93"/>
    </location>
</feature>
<reference evidence="7 8" key="1">
    <citation type="journal article" date="2023" name="Plants (Basel)">
        <title>Bridging the Gap: Combining Genomics and Transcriptomics Approaches to Understand Stylosanthes scabra, an Orphan Legume from the Brazilian Caatinga.</title>
        <authorList>
            <person name="Ferreira-Neto J.R.C."/>
            <person name="da Silva M.D."/>
            <person name="Binneck E."/>
            <person name="de Melo N.F."/>
            <person name="da Silva R.H."/>
            <person name="de Melo A.L.T.M."/>
            <person name="Pandolfi V."/>
            <person name="Bustamante F.O."/>
            <person name="Brasileiro-Vidal A.C."/>
            <person name="Benko-Iseppon A.M."/>
        </authorList>
    </citation>
    <scope>NUCLEOTIDE SEQUENCE [LARGE SCALE GENOMIC DNA]</scope>
    <source>
        <tissue evidence="7">Leaves</tissue>
    </source>
</reference>
<evidence type="ECO:0000313" key="7">
    <source>
        <dbReference type="EMBL" id="MED6158490.1"/>
    </source>
</evidence>
<dbReference type="InterPro" id="IPR012677">
    <property type="entry name" value="Nucleotide-bd_a/b_plait_sf"/>
</dbReference>